<dbReference type="AlphaFoldDB" id="A0A382R4D3"/>
<evidence type="ECO:0000256" key="1">
    <source>
        <dbReference type="SAM" id="Phobius"/>
    </source>
</evidence>
<organism evidence="2">
    <name type="scientific">marine metagenome</name>
    <dbReference type="NCBI Taxonomy" id="408172"/>
    <lineage>
        <taxon>unclassified sequences</taxon>
        <taxon>metagenomes</taxon>
        <taxon>ecological metagenomes</taxon>
    </lineage>
</organism>
<reference evidence="2" key="1">
    <citation type="submission" date="2018-05" db="EMBL/GenBank/DDBJ databases">
        <authorList>
            <person name="Lanie J.A."/>
            <person name="Ng W.-L."/>
            <person name="Kazmierczak K.M."/>
            <person name="Andrzejewski T.M."/>
            <person name="Davidsen T.M."/>
            <person name="Wayne K.J."/>
            <person name="Tettelin H."/>
            <person name="Glass J.I."/>
            <person name="Rusch D."/>
            <person name="Podicherti R."/>
            <person name="Tsui H.-C.T."/>
            <person name="Winkler M.E."/>
        </authorList>
    </citation>
    <scope>NUCLEOTIDE SEQUENCE</scope>
</reference>
<keyword evidence="1" id="KW-1133">Transmembrane helix</keyword>
<evidence type="ECO:0008006" key="3">
    <source>
        <dbReference type="Google" id="ProtNLM"/>
    </source>
</evidence>
<name>A0A382R4D3_9ZZZZ</name>
<gene>
    <name evidence="2" type="ORF">METZ01_LOCUS345448</name>
</gene>
<accession>A0A382R4D3</accession>
<evidence type="ECO:0000313" key="2">
    <source>
        <dbReference type="EMBL" id="SVC92594.1"/>
    </source>
</evidence>
<sequence>MDISKQSIETSPDSVSAGIRAISPMLLGTAPFGIVFGAFALDMGLGIEGGQAMSLLVFA</sequence>
<keyword evidence="1" id="KW-0812">Transmembrane</keyword>
<feature type="non-terminal residue" evidence="2">
    <location>
        <position position="59"/>
    </location>
</feature>
<feature type="transmembrane region" description="Helical" evidence="1">
    <location>
        <begin position="21"/>
        <end position="41"/>
    </location>
</feature>
<protein>
    <recommendedName>
        <fullName evidence="3">Branched-chain amino acid ABC transporter permease</fullName>
    </recommendedName>
</protein>
<dbReference type="EMBL" id="UINC01119051">
    <property type="protein sequence ID" value="SVC92594.1"/>
    <property type="molecule type" value="Genomic_DNA"/>
</dbReference>
<proteinExistence type="predicted"/>
<keyword evidence="1" id="KW-0472">Membrane</keyword>